<protein>
    <submittedName>
        <fullName evidence="2">Uncharacterized protein</fullName>
    </submittedName>
</protein>
<sequence length="80" mass="9236">MNARSILRSFHKPMSKVGPVPSPIQRRRAKDFPPVAMSECHVVKMYAGPDSRPWCLFRDSFTCLALDEVDFCCDNVYKRE</sequence>
<dbReference type="EMBL" id="HACA01023546">
    <property type="protein sequence ID" value="CDW40907.1"/>
    <property type="molecule type" value="Transcribed_RNA"/>
</dbReference>
<feature type="non-terminal residue" evidence="2">
    <location>
        <position position="80"/>
    </location>
</feature>
<accession>A0A0K2USR1</accession>
<evidence type="ECO:0000313" key="2">
    <source>
        <dbReference type="EMBL" id="CDW40907.1"/>
    </source>
</evidence>
<organism evidence="2">
    <name type="scientific">Lepeophtheirus salmonis</name>
    <name type="common">Salmon louse</name>
    <name type="synonym">Caligus salmonis</name>
    <dbReference type="NCBI Taxonomy" id="72036"/>
    <lineage>
        <taxon>Eukaryota</taxon>
        <taxon>Metazoa</taxon>
        <taxon>Ecdysozoa</taxon>
        <taxon>Arthropoda</taxon>
        <taxon>Crustacea</taxon>
        <taxon>Multicrustacea</taxon>
        <taxon>Hexanauplia</taxon>
        <taxon>Copepoda</taxon>
        <taxon>Siphonostomatoida</taxon>
        <taxon>Caligidae</taxon>
        <taxon>Lepeophtheirus</taxon>
    </lineage>
</organism>
<evidence type="ECO:0000256" key="1">
    <source>
        <dbReference type="SAM" id="MobiDB-lite"/>
    </source>
</evidence>
<proteinExistence type="predicted"/>
<feature type="region of interest" description="Disordered" evidence="1">
    <location>
        <begin position="1"/>
        <end position="25"/>
    </location>
</feature>
<reference evidence="2" key="1">
    <citation type="submission" date="2014-05" db="EMBL/GenBank/DDBJ databases">
        <authorList>
            <person name="Chronopoulou M."/>
        </authorList>
    </citation>
    <scope>NUCLEOTIDE SEQUENCE</scope>
    <source>
        <tissue evidence="2">Whole organism</tissue>
    </source>
</reference>
<name>A0A0K2USR1_LEPSM</name>
<dbReference type="AlphaFoldDB" id="A0A0K2USR1"/>